<proteinExistence type="predicted"/>
<evidence type="ECO:0000313" key="1">
    <source>
        <dbReference type="EMBL" id="XCN28132.1"/>
    </source>
</evidence>
<name>A0AAU8L0K9_9CAUD</name>
<protein>
    <submittedName>
        <fullName evidence="1">Uncharacterized protein</fullName>
    </submittedName>
</protein>
<accession>A0AAU8L0K9</accession>
<sequence>MFTSVHATALIIRVLISYIAGNVSALNEILVEEVGVGDTIILFQRGTLIVTMSRVGGKGVLLIKDVRAGIDHEFKLNSAKTPITKRVINDLEVWYHRQLREQEVEARTIGGNLIRKLNLQKELAKFGFMDRLFGKSKAVLLKTNNVAFDDLITVAAEVSVSVFGKVTATVAASTTLGTVDYPVRRILPVYFGTDKQFTATAAEPINDYVFSVIDDQLYSLLK</sequence>
<organism evidence="1">
    <name type="scientific">Pantoea phage Survivor</name>
    <dbReference type="NCBI Taxonomy" id="3232176"/>
    <lineage>
        <taxon>Viruses</taxon>
        <taxon>Duplodnaviria</taxon>
        <taxon>Heunggongvirae</taxon>
        <taxon>Uroviricota</taxon>
        <taxon>Caudoviricetes</taxon>
    </lineage>
</organism>
<dbReference type="EMBL" id="PP885733">
    <property type="protein sequence ID" value="XCN28132.1"/>
    <property type="molecule type" value="Genomic_DNA"/>
</dbReference>
<reference evidence="1" key="1">
    <citation type="submission" date="2024-06" db="EMBL/GenBank/DDBJ databases">
        <authorList>
            <person name="Gannavaram S."/>
            <person name="Nemani S."/>
            <person name="Datta M."/>
            <person name="Picchiottino A."/>
            <person name="Mereddy A."/>
            <person name="Gannavaram N."/>
            <person name="Honeycutt C."/>
            <person name="Tran D."/>
            <person name="Choi K."/>
            <person name="Srinivasan K."/>
            <person name="Johnson A."/>
        </authorList>
    </citation>
    <scope>NUCLEOTIDE SEQUENCE</scope>
</reference>